<dbReference type="SUPFAM" id="SSF52777">
    <property type="entry name" value="CoA-dependent acyltransferases"/>
    <property type="match status" value="2"/>
</dbReference>
<dbReference type="Pfam" id="PF00668">
    <property type="entry name" value="Condensation"/>
    <property type="match status" value="1"/>
</dbReference>
<dbReference type="Proteomes" id="UP001190465">
    <property type="component" value="Chromosome"/>
</dbReference>
<evidence type="ECO:0000313" key="2">
    <source>
        <dbReference type="EMBL" id="CAJ1504393.1"/>
    </source>
</evidence>
<dbReference type="EMBL" id="OY726397">
    <property type="protein sequence ID" value="CAJ1504393.1"/>
    <property type="molecule type" value="Genomic_DNA"/>
</dbReference>
<evidence type="ECO:0000313" key="3">
    <source>
        <dbReference type="Proteomes" id="UP001190465"/>
    </source>
</evidence>
<proteinExistence type="predicted"/>
<name>A0ABM9LTI6_9MYCO</name>
<dbReference type="InterPro" id="IPR023213">
    <property type="entry name" value="CAT-like_dom_sf"/>
</dbReference>
<gene>
    <name evidence="2" type="ORF">MU0053_002674</name>
</gene>
<dbReference type="RefSeq" id="WP_308478126.1">
    <property type="nucleotide sequence ID" value="NZ_OY726397.1"/>
</dbReference>
<dbReference type="Gene3D" id="3.30.559.10">
    <property type="entry name" value="Chloramphenicol acetyltransferase-like domain"/>
    <property type="match status" value="1"/>
</dbReference>
<keyword evidence="3" id="KW-1185">Reference proteome</keyword>
<reference evidence="2 3" key="1">
    <citation type="submission" date="2023-08" db="EMBL/GenBank/DDBJ databases">
        <authorList>
            <person name="Folkvardsen B D."/>
            <person name="Norman A."/>
        </authorList>
    </citation>
    <scope>NUCLEOTIDE SEQUENCE [LARGE SCALE GENOMIC DNA]</scope>
    <source>
        <strain evidence="2 3">Mu0053</strain>
    </source>
</reference>
<protein>
    <submittedName>
        <fullName evidence="2">Condensation domain-containing protein</fullName>
    </submittedName>
</protein>
<accession>A0ABM9LTI6</accession>
<sequence>MLLGPVEIATIDEWTPPPGALVTWQPSAATLDKARQAPPNAVPASYIQTRHLRSFVDQGARGIDHSRLFIAACVLPGRCDVRAMTYVINNHLRRHSTYRSWFEYRSAEDIVRHTIADPDDITFAATRHGELTPAELRARVVDTPDSLQWDCFRFGVIQNADHFTFWSSIDHLHVDGQFVGVGLMEFQLMYSALVSGAPPIQLPDAGSYEDYCLSQREFTSSLTLEHDEVRTWVEFAEHNNGTFPRFPLPVEDDPPASTGDLLTIRLMDEEQTERFEEICVAAGARFIGGLIACAGHALHELTGLDTYYSLTPIDTRSGPADLTTQGWFTGLIPLTVPVAGTPFADSALAAQRCFDSGKALANVPFERVVELAPWLSPPPPLFPMLNFFDASSGPLAPLLTNLMDGVKIATYSDGRVTYPLSTLVGRYGETIATVVFPKNPVARASVQRYAEALKAVCDRVTERRGSALAEPVGRK</sequence>
<organism evidence="2 3">
    <name type="scientific">[Mycobacterium] burgundiense</name>
    <dbReference type="NCBI Taxonomy" id="3064286"/>
    <lineage>
        <taxon>Bacteria</taxon>
        <taxon>Bacillati</taxon>
        <taxon>Actinomycetota</taxon>
        <taxon>Actinomycetes</taxon>
        <taxon>Mycobacteriales</taxon>
        <taxon>Mycobacteriaceae</taxon>
        <taxon>Mycolicibacterium</taxon>
    </lineage>
</organism>
<dbReference type="InterPro" id="IPR001242">
    <property type="entry name" value="Condensation_dom"/>
</dbReference>
<evidence type="ECO:0000259" key="1">
    <source>
        <dbReference type="Pfam" id="PF00668"/>
    </source>
</evidence>
<dbReference type="Gene3D" id="3.30.559.30">
    <property type="entry name" value="Nonribosomal peptide synthetase, condensation domain"/>
    <property type="match status" value="1"/>
</dbReference>
<feature type="domain" description="Condensation" evidence="1">
    <location>
        <begin position="72"/>
        <end position="371"/>
    </location>
</feature>